<protein>
    <submittedName>
        <fullName evidence="1">Uncharacterized protein</fullName>
    </submittedName>
</protein>
<name>A0AC59Z3U2_RANTA</name>
<dbReference type="Proteomes" id="UP001162501">
    <property type="component" value="Chromosome 23"/>
</dbReference>
<evidence type="ECO:0000313" key="1">
    <source>
        <dbReference type="EMBL" id="CAN0210168.1"/>
    </source>
</evidence>
<reference evidence="1" key="1">
    <citation type="submission" date="2023-05" db="EMBL/GenBank/DDBJ databases">
        <authorList>
            <consortium name="ELIXIR-Norway"/>
        </authorList>
    </citation>
    <scope>NUCLEOTIDE SEQUENCE</scope>
</reference>
<evidence type="ECO:0000313" key="2">
    <source>
        <dbReference type="Proteomes" id="UP001162501"/>
    </source>
</evidence>
<dbReference type="EMBL" id="OX596107">
    <property type="protein sequence ID" value="CAN0210168.1"/>
    <property type="molecule type" value="Genomic_DNA"/>
</dbReference>
<organism evidence="1 2">
    <name type="scientific">Rangifer tarandus platyrhynchus</name>
    <name type="common">Svalbard reindeer</name>
    <dbReference type="NCBI Taxonomy" id="3082113"/>
    <lineage>
        <taxon>Eukaryota</taxon>
        <taxon>Metazoa</taxon>
        <taxon>Chordata</taxon>
        <taxon>Craniata</taxon>
        <taxon>Vertebrata</taxon>
        <taxon>Euteleostomi</taxon>
        <taxon>Mammalia</taxon>
        <taxon>Eutheria</taxon>
        <taxon>Laurasiatheria</taxon>
        <taxon>Artiodactyla</taxon>
        <taxon>Ruminantia</taxon>
        <taxon>Pecora</taxon>
        <taxon>Cervidae</taxon>
        <taxon>Odocoileinae</taxon>
        <taxon>Rangifer</taxon>
    </lineage>
</organism>
<sequence length="207" mass="22089">MRSVSPHADSCLPSPSRMLRNYGRPGTGRRPEDRGKPLVAAEEGDPPPKITAPPVPARMLPADLGNENTGNPVDGTEQEPKARRQSPHRCKRPPEQGAAAPAALRSTRVSGLGLHAPLTGLQGAPNPSPYSRLTTTPRGKPKRQSSPVYEELRSRHGLQGAQARAACAPTASWRAPLLRISALIRVLCLVLTANPLWRLGQTPAQGS</sequence>
<reference evidence="1" key="2">
    <citation type="submission" date="2025-03" db="EMBL/GenBank/DDBJ databases">
        <authorList>
            <consortium name="ELIXIR-Norway"/>
            <consortium name="Elixir Norway"/>
        </authorList>
    </citation>
    <scope>NUCLEOTIDE SEQUENCE</scope>
</reference>
<gene>
    <name evidence="1" type="ORF">MRATA1EN22A_LOCUS13709</name>
</gene>
<proteinExistence type="predicted"/>
<accession>A0AC59Z3U2</accession>